<dbReference type="GO" id="GO:0008270">
    <property type="term" value="F:zinc ion binding"/>
    <property type="evidence" value="ECO:0007669"/>
    <property type="project" value="InterPro"/>
</dbReference>
<name>A0A8H3CCB1_9AGAM</name>
<dbReference type="InterPro" id="IPR050987">
    <property type="entry name" value="AtrR-like"/>
</dbReference>
<dbReference type="PROSITE" id="PS00463">
    <property type="entry name" value="ZN2_CY6_FUNGAL_1"/>
    <property type="match status" value="1"/>
</dbReference>
<dbReference type="AlphaFoldDB" id="A0A8H3CCB1"/>
<feature type="region of interest" description="Disordered" evidence="5">
    <location>
        <begin position="374"/>
        <end position="394"/>
    </location>
</feature>
<dbReference type="GO" id="GO:0005634">
    <property type="term" value="C:nucleus"/>
    <property type="evidence" value="ECO:0007669"/>
    <property type="project" value="UniProtKB-SubCell"/>
</dbReference>
<feature type="compositionally biased region" description="Low complexity" evidence="5">
    <location>
        <begin position="293"/>
        <end position="306"/>
    </location>
</feature>
<dbReference type="InterPro" id="IPR007219">
    <property type="entry name" value="XnlR_reg_dom"/>
</dbReference>
<dbReference type="CDD" id="cd12148">
    <property type="entry name" value="fungal_TF_MHR"/>
    <property type="match status" value="1"/>
</dbReference>
<feature type="compositionally biased region" description="Polar residues" evidence="5">
    <location>
        <begin position="342"/>
        <end position="351"/>
    </location>
</feature>
<proteinExistence type="predicted"/>
<dbReference type="Gene3D" id="4.10.240.10">
    <property type="entry name" value="Zn(2)-C6 fungal-type DNA-binding domain"/>
    <property type="match status" value="1"/>
</dbReference>
<comment type="subcellular location">
    <subcellularLocation>
        <location evidence="1">Nucleus</location>
    </subcellularLocation>
</comment>
<dbReference type="PANTHER" id="PTHR46910:SF3">
    <property type="entry name" value="HALOTOLERANCE PROTEIN 9-RELATED"/>
    <property type="match status" value="1"/>
</dbReference>
<dbReference type="CDD" id="cd00067">
    <property type="entry name" value="GAL4"/>
    <property type="match status" value="1"/>
</dbReference>
<dbReference type="EMBL" id="CAJMXA010002438">
    <property type="protein sequence ID" value="CAE6480837.1"/>
    <property type="molecule type" value="Genomic_DNA"/>
</dbReference>
<evidence type="ECO:0000256" key="2">
    <source>
        <dbReference type="ARBA" id="ARBA00022723"/>
    </source>
</evidence>
<sequence length="797" mass="88197">MLYVCTTIETLTRWIYSSISRKSIAIFSASIYKSDLPFYWAEVSLICPAPEVGSPPSPLLRFPGPSPDLLGRESPCRGQVFHPTPFKGVTRQSGNVYRARPQGMSAMSYNQAGGGGDQPIPEDDIPLKIRRVTKACDLCRKRKARCDGDPSSNRGCTLCTNTGVACVFTRFARKRGHESGHARELETRIIELEGIIRLIAPGIDIEQEIDDLGNLDSPEGSSTLLRPSDSAFLHASDAFVHPSADSTSAFFHPPNTMFGPQSHEEIKPDLNTLIPSVPLSPTKSTPGSVAMYSPGASAGHSASSSGFGNLYGVTTPPGAATPHISSSGKDPRGVGPEGRPATSRSPYHTELSFTEGSEISIGLELAHAWKKEVQPQAARRNSRQVNPAEYQGSYTKPMRDKLATRVAPQDLWFPPDDLLASLVDLYFTRFNVILPLLHRPTFEAQLAQKLHWRDPSFAAVVLLVCANGSRFSDDTRVMPYYAEDIPPDMREFDAGILFYRQVDVCSMGVFPVDILFEHQIMTLGAMYLTIGNPSAVLVTTGVSLRLGMQRGIHRNAWQGEVNTHNKTLNDEMWRRVFWCSYVLDVLFSTFYGRPTSVLTDQYDLPPPVPMEGEDFLAVTGFRHFTKLCEVLTEITRTMYATGRSAMDPRIWLLLLDGPLGSRNVAEFIYHFSQILVRRPYAMIPGAGEPGKSLFEDSRRVCLHSARSNATMLGHYISINRKPFPWLVPATRETVVALVMNGLRLFRSDPQQSEEQQDPLLQNCMDLLHLVSRVGVHVADMANMLRELATPIKASPSP</sequence>
<keyword evidence="4" id="KW-0539">Nucleus</keyword>
<dbReference type="SMART" id="SM00906">
    <property type="entry name" value="Fungal_trans"/>
    <property type="match status" value="1"/>
</dbReference>
<organism evidence="7 8">
    <name type="scientific">Rhizoctonia solani</name>
    <dbReference type="NCBI Taxonomy" id="456999"/>
    <lineage>
        <taxon>Eukaryota</taxon>
        <taxon>Fungi</taxon>
        <taxon>Dikarya</taxon>
        <taxon>Basidiomycota</taxon>
        <taxon>Agaricomycotina</taxon>
        <taxon>Agaricomycetes</taxon>
        <taxon>Cantharellales</taxon>
        <taxon>Ceratobasidiaceae</taxon>
        <taxon>Rhizoctonia</taxon>
    </lineage>
</organism>
<dbReference type="Pfam" id="PF04082">
    <property type="entry name" value="Fungal_trans"/>
    <property type="match status" value="1"/>
</dbReference>
<dbReference type="SUPFAM" id="SSF57701">
    <property type="entry name" value="Zn2/Cys6 DNA-binding domain"/>
    <property type="match status" value="1"/>
</dbReference>
<protein>
    <recommendedName>
        <fullName evidence="6">Zn(2)-C6 fungal-type domain-containing protein</fullName>
    </recommendedName>
</protein>
<evidence type="ECO:0000256" key="3">
    <source>
        <dbReference type="ARBA" id="ARBA00023125"/>
    </source>
</evidence>
<reference evidence="7" key="1">
    <citation type="submission" date="2021-01" db="EMBL/GenBank/DDBJ databases">
        <authorList>
            <person name="Kaushik A."/>
        </authorList>
    </citation>
    <scope>NUCLEOTIDE SEQUENCE</scope>
    <source>
        <strain evidence="7">AG6-10EEA</strain>
    </source>
</reference>
<dbReference type="Pfam" id="PF00172">
    <property type="entry name" value="Zn_clus"/>
    <property type="match status" value="1"/>
</dbReference>
<comment type="caution">
    <text evidence="7">The sequence shown here is derived from an EMBL/GenBank/DDBJ whole genome shotgun (WGS) entry which is preliminary data.</text>
</comment>
<evidence type="ECO:0000313" key="8">
    <source>
        <dbReference type="Proteomes" id="UP000663853"/>
    </source>
</evidence>
<evidence type="ECO:0000313" key="7">
    <source>
        <dbReference type="EMBL" id="CAE6480837.1"/>
    </source>
</evidence>
<evidence type="ECO:0000256" key="5">
    <source>
        <dbReference type="SAM" id="MobiDB-lite"/>
    </source>
</evidence>
<dbReference type="SMART" id="SM00066">
    <property type="entry name" value="GAL4"/>
    <property type="match status" value="1"/>
</dbReference>
<dbReference type="GO" id="GO:0000981">
    <property type="term" value="F:DNA-binding transcription factor activity, RNA polymerase II-specific"/>
    <property type="evidence" value="ECO:0007669"/>
    <property type="project" value="InterPro"/>
</dbReference>
<keyword evidence="2" id="KW-0479">Metal-binding</keyword>
<evidence type="ECO:0000259" key="6">
    <source>
        <dbReference type="PROSITE" id="PS50048"/>
    </source>
</evidence>
<dbReference type="GO" id="GO:0003677">
    <property type="term" value="F:DNA binding"/>
    <property type="evidence" value="ECO:0007669"/>
    <property type="project" value="UniProtKB-KW"/>
</dbReference>
<feature type="domain" description="Zn(2)-C6 fungal-type" evidence="6">
    <location>
        <begin position="135"/>
        <end position="168"/>
    </location>
</feature>
<dbReference type="Proteomes" id="UP000663853">
    <property type="component" value="Unassembled WGS sequence"/>
</dbReference>
<evidence type="ECO:0000256" key="4">
    <source>
        <dbReference type="ARBA" id="ARBA00023242"/>
    </source>
</evidence>
<dbReference type="InterPro" id="IPR001138">
    <property type="entry name" value="Zn2Cys6_DnaBD"/>
</dbReference>
<dbReference type="InterPro" id="IPR036864">
    <property type="entry name" value="Zn2-C6_fun-type_DNA-bd_sf"/>
</dbReference>
<accession>A0A8H3CCB1</accession>
<gene>
    <name evidence="7" type="ORF">RDB_LOCUS88178</name>
</gene>
<dbReference type="PROSITE" id="PS50048">
    <property type="entry name" value="ZN2_CY6_FUNGAL_2"/>
    <property type="match status" value="1"/>
</dbReference>
<dbReference type="PANTHER" id="PTHR46910">
    <property type="entry name" value="TRANSCRIPTION FACTOR PDR1"/>
    <property type="match status" value="1"/>
</dbReference>
<keyword evidence="3" id="KW-0238">DNA-binding</keyword>
<evidence type="ECO:0000256" key="1">
    <source>
        <dbReference type="ARBA" id="ARBA00004123"/>
    </source>
</evidence>
<feature type="region of interest" description="Disordered" evidence="5">
    <location>
        <begin position="272"/>
        <end position="351"/>
    </location>
</feature>
<dbReference type="GO" id="GO:0006351">
    <property type="term" value="P:DNA-templated transcription"/>
    <property type="evidence" value="ECO:0007669"/>
    <property type="project" value="InterPro"/>
</dbReference>